<gene>
    <name evidence="8" type="primary">recO</name>
    <name evidence="10" type="ORF">TW77_20165</name>
</gene>
<sequence length="235" mass="27382">MNNDFRQAYLLHRRAHSDSQVMLNMLVEGVGQLMMLARIKGRQALRHNAHLQPFSLLLVRYSGRHDLKYLNDIELHTQPLALKGQVLYCGFYLNELSARVIPVNEPLESMFSLYHQHLSQLHALSDSASKQQFELTLRSFEFQLLEQLGFGVEFDCDADGEMIVENAYYQYTRELGFVRTDDRHIGFSGRVLHQIAQHDFSDDQVRRQAKGLSRYLLRPLLGHKPLKSRELFQPR</sequence>
<evidence type="ECO:0000259" key="9">
    <source>
        <dbReference type="Pfam" id="PF11967"/>
    </source>
</evidence>
<evidence type="ECO:0000256" key="7">
    <source>
        <dbReference type="ARBA" id="ARBA00033409"/>
    </source>
</evidence>
<dbReference type="PANTHER" id="PTHR33991">
    <property type="entry name" value="DNA REPAIR PROTEIN RECO"/>
    <property type="match status" value="1"/>
</dbReference>
<dbReference type="GO" id="GO:0006302">
    <property type="term" value="P:double-strand break repair"/>
    <property type="evidence" value="ECO:0007669"/>
    <property type="project" value="TreeGrafter"/>
</dbReference>
<evidence type="ECO:0000256" key="2">
    <source>
        <dbReference type="ARBA" id="ARBA00007452"/>
    </source>
</evidence>
<evidence type="ECO:0000256" key="6">
    <source>
        <dbReference type="ARBA" id="ARBA00023204"/>
    </source>
</evidence>
<dbReference type="InterPro" id="IPR022572">
    <property type="entry name" value="DNA_rep/recomb_RecO_N"/>
</dbReference>
<evidence type="ECO:0000256" key="8">
    <source>
        <dbReference type="HAMAP-Rule" id="MF_00201"/>
    </source>
</evidence>
<protein>
    <recommendedName>
        <fullName evidence="3 8">DNA repair protein RecO</fullName>
    </recommendedName>
    <alternativeName>
        <fullName evidence="7 8">Recombination protein O</fullName>
    </alternativeName>
</protein>
<dbReference type="Gene3D" id="1.20.1440.120">
    <property type="entry name" value="Recombination protein O, C-terminal domain"/>
    <property type="match status" value="1"/>
</dbReference>
<evidence type="ECO:0000256" key="4">
    <source>
        <dbReference type="ARBA" id="ARBA00022763"/>
    </source>
</evidence>
<evidence type="ECO:0000256" key="3">
    <source>
        <dbReference type="ARBA" id="ARBA00021310"/>
    </source>
</evidence>
<dbReference type="InterPro" id="IPR012340">
    <property type="entry name" value="NA-bd_OB-fold"/>
</dbReference>
<comment type="caution">
    <text evidence="10">The sequence shown here is derived from an EMBL/GenBank/DDBJ whole genome shotgun (WGS) entry which is preliminary data.</text>
</comment>
<evidence type="ECO:0000256" key="5">
    <source>
        <dbReference type="ARBA" id="ARBA00023172"/>
    </source>
</evidence>
<keyword evidence="4 8" id="KW-0227">DNA damage</keyword>
<dbReference type="NCBIfam" id="TIGR00613">
    <property type="entry name" value="reco"/>
    <property type="match status" value="1"/>
</dbReference>
<dbReference type="Pfam" id="PF02565">
    <property type="entry name" value="RecO_C"/>
    <property type="match status" value="1"/>
</dbReference>
<dbReference type="GO" id="GO:0006310">
    <property type="term" value="P:DNA recombination"/>
    <property type="evidence" value="ECO:0007669"/>
    <property type="project" value="UniProtKB-UniRule"/>
</dbReference>
<evidence type="ECO:0000256" key="1">
    <source>
        <dbReference type="ARBA" id="ARBA00003065"/>
    </source>
</evidence>
<keyword evidence="11" id="KW-1185">Reference proteome</keyword>
<comment type="similarity">
    <text evidence="2 8">Belongs to the RecO family.</text>
</comment>
<dbReference type="GO" id="GO:0043590">
    <property type="term" value="C:bacterial nucleoid"/>
    <property type="evidence" value="ECO:0007669"/>
    <property type="project" value="TreeGrafter"/>
</dbReference>
<comment type="function">
    <text evidence="1 8">Involved in DNA repair and RecF pathway recombination.</text>
</comment>
<evidence type="ECO:0000313" key="10">
    <source>
        <dbReference type="EMBL" id="KJZ06172.1"/>
    </source>
</evidence>
<dbReference type="Proteomes" id="UP000033452">
    <property type="component" value="Unassembled WGS sequence"/>
</dbReference>
<dbReference type="OrthoDB" id="9804792at2"/>
<evidence type="ECO:0000313" key="11">
    <source>
        <dbReference type="Proteomes" id="UP000033452"/>
    </source>
</evidence>
<dbReference type="InterPro" id="IPR037278">
    <property type="entry name" value="ARFGAP/RecO"/>
</dbReference>
<dbReference type="RefSeq" id="WP_046006767.1">
    <property type="nucleotide sequence ID" value="NZ_JXYA01000054.1"/>
</dbReference>
<keyword evidence="6 8" id="KW-0234">DNA repair</keyword>
<dbReference type="InterPro" id="IPR042242">
    <property type="entry name" value="RecO_C"/>
</dbReference>
<dbReference type="PATRIC" id="fig|43658.5.peg.4259"/>
<dbReference type="EMBL" id="JXYA01000054">
    <property type="protein sequence ID" value="KJZ06172.1"/>
    <property type="molecule type" value="Genomic_DNA"/>
</dbReference>
<dbReference type="AlphaFoldDB" id="A0A0F4QHP1"/>
<dbReference type="HAMAP" id="MF_00201">
    <property type="entry name" value="RecO"/>
    <property type="match status" value="1"/>
</dbReference>
<proteinExistence type="inferred from homology"/>
<accession>A0A0F4QHP1</accession>
<reference evidence="10 11" key="1">
    <citation type="journal article" date="2015" name="BMC Genomics">
        <title>Genome mining reveals unlocked bioactive potential of marine Gram-negative bacteria.</title>
        <authorList>
            <person name="Machado H."/>
            <person name="Sonnenschein E.C."/>
            <person name="Melchiorsen J."/>
            <person name="Gram L."/>
        </authorList>
    </citation>
    <scope>NUCLEOTIDE SEQUENCE [LARGE SCALE GENOMIC DNA]</scope>
    <source>
        <strain evidence="10 11">S2471</strain>
    </source>
</reference>
<keyword evidence="5 8" id="KW-0233">DNA recombination</keyword>
<dbReference type="SUPFAM" id="SSF57863">
    <property type="entry name" value="ArfGap/RecO-like zinc finger"/>
    <property type="match status" value="1"/>
</dbReference>
<organism evidence="10 11">
    <name type="scientific">Pseudoalteromonas rubra</name>
    <dbReference type="NCBI Taxonomy" id="43658"/>
    <lineage>
        <taxon>Bacteria</taxon>
        <taxon>Pseudomonadati</taxon>
        <taxon>Pseudomonadota</taxon>
        <taxon>Gammaproteobacteria</taxon>
        <taxon>Alteromonadales</taxon>
        <taxon>Pseudoalteromonadaceae</taxon>
        <taxon>Pseudoalteromonas</taxon>
    </lineage>
</organism>
<feature type="domain" description="DNA replication/recombination mediator RecO N-terminal" evidence="9">
    <location>
        <begin position="7"/>
        <end position="76"/>
    </location>
</feature>
<dbReference type="Pfam" id="PF11967">
    <property type="entry name" value="RecO_N"/>
    <property type="match status" value="1"/>
</dbReference>
<dbReference type="PANTHER" id="PTHR33991:SF1">
    <property type="entry name" value="DNA REPAIR PROTEIN RECO"/>
    <property type="match status" value="1"/>
</dbReference>
<dbReference type="Gene3D" id="2.40.50.140">
    <property type="entry name" value="Nucleic acid-binding proteins"/>
    <property type="match status" value="1"/>
</dbReference>
<dbReference type="InterPro" id="IPR003717">
    <property type="entry name" value="RecO"/>
</dbReference>
<name>A0A0F4QHP1_9GAMM</name>